<dbReference type="FunFam" id="1.25.10.10:FF:000063">
    <property type="entry name" value="Putative cytoskeleton-associated protein 5"/>
    <property type="match status" value="1"/>
</dbReference>
<dbReference type="InterPro" id="IPR045110">
    <property type="entry name" value="XMAP215"/>
</dbReference>
<dbReference type="Pfam" id="PF21041">
    <property type="entry name" value="XMAP215_CLASP_TOG"/>
    <property type="match status" value="1"/>
</dbReference>
<evidence type="ECO:0000256" key="3">
    <source>
        <dbReference type="ARBA" id="ARBA00023212"/>
    </source>
</evidence>
<proteinExistence type="predicted"/>
<reference evidence="5" key="1">
    <citation type="submission" date="2020-11" db="EMBL/GenBank/DDBJ databases">
        <authorList>
            <person name="Tran Van P."/>
        </authorList>
    </citation>
    <scope>NUCLEOTIDE SEQUENCE</scope>
</reference>
<feature type="region of interest" description="Disordered" evidence="4">
    <location>
        <begin position="1"/>
        <end position="44"/>
    </location>
</feature>
<evidence type="ECO:0000313" key="5">
    <source>
        <dbReference type="EMBL" id="CAD7235959.1"/>
    </source>
</evidence>
<keyword evidence="3" id="KW-0206">Cytoskeleton</keyword>
<comment type="subcellular location">
    <subcellularLocation>
        <location evidence="1">Cytoplasm</location>
        <location evidence="1">Cytoskeleton</location>
    </subcellularLocation>
</comment>
<feature type="compositionally biased region" description="Polar residues" evidence="4">
    <location>
        <begin position="1"/>
        <end position="10"/>
    </location>
</feature>
<feature type="compositionally biased region" description="Acidic residues" evidence="4">
    <location>
        <begin position="33"/>
        <end position="44"/>
    </location>
</feature>
<dbReference type="GO" id="GO:0046785">
    <property type="term" value="P:microtubule polymerization"/>
    <property type="evidence" value="ECO:0007669"/>
    <property type="project" value="InterPro"/>
</dbReference>
<name>A0A7R8ZTI4_9CRUS</name>
<feature type="non-terminal residue" evidence="5">
    <location>
        <position position="249"/>
    </location>
</feature>
<dbReference type="GO" id="GO:0051010">
    <property type="term" value="F:microtubule plus-end binding"/>
    <property type="evidence" value="ECO:0007669"/>
    <property type="project" value="InterPro"/>
</dbReference>
<protein>
    <submittedName>
        <fullName evidence="5">Uncharacterized protein</fullName>
    </submittedName>
</protein>
<dbReference type="Gene3D" id="1.25.10.10">
    <property type="entry name" value="Leucine-rich Repeat Variant"/>
    <property type="match status" value="1"/>
</dbReference>
<evidence type="ECO:0000256" key="2">
    <source>
        <dbReference type="ARBA" id="ARBA00022490"/>
    </source>
</evidence>
<dbReference type="AlphaFoldDB" id="A0A7R8ZTI4"/>
<dbReference type="GO" id="GO:0030951">
    <property type="term" value="P:establishment or maintenance of microtubule cytoskeleton polarity"/>
    <property type="evidence" value="ECO:0007669"/>
    <property type="project" value="InterPro"/>
</dbReference>
<accession>A0A7R8ZTI4</accession>
<keyword evidence="2" id="KW-0963">Cytoplasm</keyword>
<dbReference type="GO" id="GO:0005856">
    <property type="term" value="C:cytoskeleton"/>
    <property type="evidence" value="ECO:0007669"/>
    <property type="project" value="UniProtKB-SubCell"/>
</dbReference>
<dbReference type="InterPro" id="IPR011989">
    <property type="entry name" value="ARM-like"/>
</dbReference>
<dbReference type="GO" id="GO:0007051">
    <property type="term" value="P:spindle organization"/>
    <property type="evidence" value="ECO:0007669"/>
    <property type="project" value="InterPro"/>
</dbReference>
<evidence type="ECO:0000256" key="4">
    <source>
        <dbReference type="SAM" id="MobiDB-lite"/>
    </source>
</evidence>
<dbReference type="InterPro" id="IPR034085">
    <property type="entry name" value="TOG"/>
</dbReference>
<dbReference type="PANTHER" id="PTHR12609">
    <property type="entry name" value="MICROTUBULE ASSOCIATED PROTEIN XMAP215"/>
    <property type="match status" value="1"/>
</dbReference>
<dbReference type="SMART" id="SM01349">
    <property type="entry name" value="TOG"/>
    <property type="match status" value="1"/>
</dbReference>
<sequence length="249" mass="27725">MGNHIGSTPRPTDYSPPNLVMGNHVGSTPRPTDDDDDESSMAEEDEWLKLSLDDRCVHKIWKARVHGYEECCSHFRRINDEKSPEWNKFAPLLKKFVTDSNAVAQEKGLEAALAYLESANPKIAAKTVSEVVSGVVAKCLGAPKVETREKGMAVVMMYVELEVPNLVMEELLKGTSVENPKVASASVATLNAILHDFGPKVMQPLKLLPLLEDRDKNVRDETKRLLVELFRWIGEAIRPQLQGLNPVQV</sequence>
<evidence type="ECO:0000256" key="1">
    <source>
        <dbReference type="ARBA" id="ARBA00004245"/>
    </source>
</evidence>
<dbReference type="OrthoDB" id="205662at2759"/>
<dbReference type="EMBL" id="OB675712">
    <property type="protein sequence ID" value="CAD7235959.1"/>
    <property type="molecule type" value="Genomic_DNA"/>
</dbReference>
<dbReference type="GO" id="GO:0061863">
    <property type="term" value="F:microtubule plus end polymerase"/>
    <property type="evidence" value="ECO:0007669"/>
    <property type="project" value="InterPro"/>
</dbReference>
<dbReference type="InterPro" id="IPR048491">
    <property type="entry name" value="XMAP215_CLASP_TOG"/>
</dbReference>
<gene>
    <name evidence="5" type="ORF">CTOB1V02_LOCUS13774</name>
</gene>
<dbReference type="InterPro" id="IPR016024">
    <property type="entry name" value="ARM-type_fold"/>
</dbReference>
<dbReference type="SUPFAM" id="SSF48371">
    <property type="entry name" value="ARM repeat"/>
    <property type="match status" value="1"/>
</dbReference>
<organism evidence="5">
    <name type="scientific">Cyprideis torosa</name>
    <dbReference type="NCBI Taxonomy" id="163714"/>
    <lineage>
        <taxon>Eukaryota</taxon>
        <taxon>Metazoa</taxon>
        <taxon>Ecdysozoa</taxon>
        <taxon>Arthropoda</taxon>
        <taxon>Crustacea</taxon>
        <taxon>Oligostraca</taxon>
        <taxon>Ostracoda</taxon>
        <taxon>Podocopa</taxon>
        <taxon>Podocopida</taxon>
        <taxon>Cytherocopina</taxon>
        <taxon>Cytheroidea</taxon>
        <taxon>Cytherideidae</taxon>
        <taxon>Cyprideis</taxon>
    </lineage>
</organism>